<accession>A0A9W6D5E2</accession>
<sequence length="563" mass="64382">MPKGLMVLEEKRLERLPPEELALHLMRMPAKKRLETVLSRVDAEAVVAALAPQDFYFSVKEIGADDALPLLALARVEQINHLFDLEWWQKDSVAPAKAVDWLERLALASREKLLAWLQDADFELLVILFKRWISVTTVPEDVDLLEARDKLPLNTLDDLYYWESRYPQYEGFIKDLLSLLFEVHQGFYKELMDHILWAADVEMEEDAYRFHKGRLEDLAIPDFYDALEIYRSLRPEEMALRKEPALLKPEGASIPCFALALIPQGDLLQLSLQGIGDPLLLDSLQVELANLANKVIVADQLQADDPEALRRAVDKTVACVNLGLDLKSAGDLKLSIEVLGSTFLEHLFRLGQEEVANLRNRMKNLQLQGWFSRWPGGLRCLEPYWLESAEALLRKTPRLMRAPSESHASRHEDFFRTRKDLFEGKRLIDLFTALGPLFDALQVEADPLMDGLWKGGLVRSVEDVTLGLMIYTAAARFRQDGEWVVKPLAITKWPAAFSMLLPDPLEKLIRSWIDRIVPDASQREMVSAYLDPLFREYAEEMRPFTGGTPPDPRLVKHFLFSAD</sequence>
<gene>
    <name evidence="1" type="ORF">DAMNIGENAA_19600</name>
</gene>
<dbReference type="AlphaFoldDB" id="A0A9W6D5E2"/>
<comment type="caution">
    <text evidence="1">The sequence shown here is derived from an EMBL/GenBank/DDBJ whole genome shotgun (WGS) entry which is preliminary data.</text>
</comment>
<proteinExistence type="predicted"/>
<dbReference type="Pfam" id="PF19676">
    <property type="entry name" value="DUF6178"/>
    <property type="match status" value="1"/>
</dbReference>
<name>A0A9W6D5E2_9BACT</name>
<dbReference type="InterPro" id="IPR045750">
    <property type="entry name" value="DUF6178"/>
</dbReference>
<reference evidence="1" key="1">
    <citation type="submission" date="2022-12" db="EMBL/GenBank/DDBJ databases">
        <title>Reference genome sequencing for broad-spectrum identification of bacterial and archaeal isolates by mass spectrometry.</title>
        <authorList>
            <person name="Sekiguchi Y."/>
            <person name="Tourlousse D.M."/>
        </authorList>
    </citation>
    <scope>NUCLEOTIDE SEQUENCE</scope>
    <source>
        <strain evidence="1">ASRB1</strain>
    </source>
</reference>
<evidence type="ECO:0000313" key="1">
    <source>
        <dbReference type="EMBL" id="GLI34527.1"/>
    </source>
</evidence>
<organism evidence="1 2">
    <name type="scientific">Desulforhabdus amnigena</name>
    <dbReference type="NCBI Taxonomy" id="40218"/>
    <lineage>
        <taxon>Bacteria</taxon>
        <taxon>Pseudomonadati</taxon>
        <taxon>Thermodesulfobacteriota</taxon>
        <taxon>Syntrophobacteria</taxon>
        <taxon>Syntrophobacterales</taxon>
        <taxon>Syntrophobacteraceae</taxon>
        <taxon>Desulforhabdus</taxon>
    </lineage>
</organism>
<dbReference type="EMBL" id="BSDR01000001">
    <property type="protein sequence ID" value="GLI34527.1"/>
    <property type="molecule type" value="Genomic_DNA"/>
</dbReference>
<protein>
    <submittedName>
        <fullName evidence="1">Uncharacterized protein</fullName>
    </submittedName>
</protein>
<evidence type="ECO:0000313" key="2">
    <source>
        <dbReference type="Proteomes" id="UP001144372"/>
    </source>
</evidence>
<dbReference type="RefSeq" id="WP_281793822.1">
    <property type="nucleotide sequence ID" value="NZ_BSDR01000001.1"/>
</dbReference>
<keyword evidence="2" id="KW-1185">Reference proteome</keyword>
<dbReference type="Proteomes" id="UP001144372">
    <property type="component" value="Unassembled WGS sequence"/>
</dbReference>